<evidence type="ECO:0000313" key="1">
    <source>
        <dbReference type="EMBL" id="SFD58679.1"/>
    </source>
</evidence>
<protein>
    <submittedName>
        <fullName evidence="1">Uncharacterized protein</fullName>
    </submittedName>
</protein>
<accession>A0A1I1TJD7</accession>
<organism evidence="1 2">
    <name type="scientific">Thiohalospira halophila DSM 15071</name>
    <dbReference type="NCBI Taxonomy" id="1123397"/>
    <lineage>
        <taxon>Bacteria</taxon>
        <taxon>Pseudomonadati</taxon>
        <taxon>Pseudomonadota</taxon>
        <taxon>Gammaproteobacteria</taxon>
        <taxon>Thiohalospirales</taxon>
        <taxon>Thiohalospiraceae</taxon>
        <taxon>Thiohalospira</taxon>
    </lineage>
</organism>
<evidence type="ECO:0000313" key="2">
    <source>
        <dbReference type="Proteomes" id="UP000198611"/>
    </source>
</evidence>
<gene>
    <name evidence="1" type="ORF">SAMN05660831_01913</name>
</gene>
<dbReference type="STRING" id="1123397.SAMN05660831_01913"/>
<reference evidence="1 2" key="1">
    <citation type="submission" date="2016-10" db="EMBL/GenBank/DDBJ databases">
        <authorList>
            <person name="de Groot N.N."/>
        </authorList>
    </citation>
    <scope>NUCLEOTIDE SEQUENCE [LARGE SCALE GENOMIC DNA]</scope>
    <source>
        <strain evidence="1 2">HL3</strain>
    </source>
</reference>
<dbReference type="RefSeq" id="WP_093428543.1">
    <property type="nucleotide sequence ID" value="NZ_FOMJ01000006.1"/>
</dbReference>
<sequence>MATFSERFDGAFSGILRWHQLDAFWERLRGDAEGWYVYQIGEGVPEEPLPAGELIPFIEELDALLRREHDEDFCGIVYVDEPTDPALIKVYDPNNLGASCGSSGKRIPPRWVITRIPPEPVADDAPVPGNRRRWWQRLMGRG</sequence>
<dbReference type="Proteomes" id="UP000198611">
    <property type="component" value="Unassembled WGS sequence"/>
</dbReference>
<dbReference type="OrthoDB" id="9786540at2"/>
<dbReference type="AlphaFoldDB" id="A0A1I1TJD7"/>
<name>A0A1I1TJD7_9GAMM</name>
<proteinExistence type="predicted"/>
<dbReference type="EMBL" id="FOMJ01000006">
    <property type="protein sequence ID" value="SFD58679.1"/>
    <property type="molecule type" value="Genomic_DNA"/>
</dbReference>
<keyword evidence="2" id="KW-1185">Reference proteome</keyword>